<accession>A0A101HCX0</accession>
<dbReference type="PATRIC" id="fig|294710.3.peg.331"/>
<dbReference type="InterPro" id="IPR019707">
    <property type="entry name" value="DUF2582"/>
</dbReference>
<reference evidence="2" key="1">
    <citation type="journal article" date="2015" name="MBio">
        <title>Genome-Resolved Metagenomic Analysis Reveals Roles for Candidate Phyla and Other Microbial Community Members in Biogeochemical Transformations in Oil Reservoirs.</title>
        <authorList>
            <person name="Hu P."/>
            <person name="Tom L."/>
            <person name="Singh A."/>
            <person name="Thomas B.C."/>
            <person name="Baker B.J."/>
            <person name="Piceno Y.M."/>
            <person name="Andersen G.L."/>
            <person name="Banfield J.F."/>
        </authorList>
    </citation>
    <scope>NUCLEOTIDE SEQUENCE [LARGE SCALE GENOMIC DNA]</scope>
</reference>
<dbReference type="Pfam" id="PF10771">
    <property type="entry name" value="DUF2582"/>
    <property type="match status" value="1"/>
</dbReference>
<dbReference type="Gene3D" id="1.10.10.10">
    <property type="entry name" value="Winged helix-like DNA-binding domain superfamily/Winged helix DNA-binding domain"/>
    <property type="match status" value="1"/>
</dbReference>
<gene>
    <name evidence="1" type="ORF">XD92_1626</name>
</gene>
<comment type="caution">
    <text evidence="1">The sequence shown here is derived from an EMBL/GenBank/DDBJ whole genome shotgun (WGS) entry which is preliminary data.</text>
</comment>
<name>A0A101HCX0_9BACT</name>
<evidence type="ECO:0000313" key="2">
    <source>
        <dbReference type="Proteomes" id="UP000053860"/>
    </source>
</evidence>
<dbReference type="Proteomes" id="UP000053860">
    <property type="component" value="Unassembled WGS sequence"/>
</dbReference>
<dbReference type="AlphaFoldDB" id="A0A101HCX0"/>
<dbReference type="EMBL" id="LGGN01000415">
    <property type="protein sequence ID" value="KUK74628.1"/>
    <property type="molecule type" value="Genomic_DNA"/>
</dbReference>
<organism evidence="1 2">
    <name type="scientific">Proteiniphilum acetatigenes</name>
    <dbReference type="NCBI Taxonomy" id="294710"/>
    <lineage>
        <taxon>Bacteria</taxon>
        <taxon>Pseudomonadati</taxon>
        <taxon>Bacteroidota</taxon>
        <taxon>Bacteroidia</taxon>
        <taxon>Bacteroidales</taxon>
        <taxon>Dysgonomonadaceae</taxon>
        <taxon>Proteiniphilum</taxon>
    </lineage>
</organism>
<protein>
    <recommendedName>
        <fullName evidence="3">Winged helix-turn-helix domain-containing protein</fullName>
    </recommendedName>
</protein>
<proteinExistence type="predicted"/>
<sequence>MYKKLIGTNAGIIWNLLNNNQRWNIAELREASGLTEKEIYTAIGWLARENKIEIEKSQNGEEVYYLVIEYYF</sequence>
<dbReference type="InterPro" id="IPR036388">
    <property type="entry name" value="WH-like_DNA-bd_sf"/>
</dbReference>
<evidence type="ECO:0008006" key="3">
    <source>
        <dbReference type="Google" id="ProtNLM"/>
    </source>
</evidence>
<evidence type="ECO:0000313" key="1">
    <source>
        <dbReference type="EMBL" id="KUK74628.1"/>
    </source>
</evidence>